<dbReference type="PANTHER" id="PTHR47505">
    <property type="entry name" value="DNA UTILIZATION PROTEIN YHGH"/>
    <property type="match status" value="1"/>
</dbReference>
<dbReference type="CDD" id="cd06223">
    <property type="entry name" value="PRTases_typeI"/>
    <property type="match status" value="1"/>
</dbReference>
<comment type="similarity">
    <text evidence="1">Belongs to the ComF/GntX family.</text>
</comment>
<dbReference type="Pfam" id="PF00156">
    <property type="entry name" value="Pribosyltran"/>
    <property type="match status" value="1"/>
</dbReference>
<protein>
    <submittedName>
        <fullName evidence="3">ComF family protein</fullName>
    </submittedName>
</protein>
<dbReference type="Proteomes" id="UP000469421">
    <property type="component" value="Unassembled WGS sequence"/>
</dbReference>
<evidence type="ECO:0000259" key="2">
    <source>
        <dbReference type="Pfam" id="PF00156"/>
    </source>
</evidence>
<feature type="domain" description="Phosphoribosyltransferase" evidence="2">
    <location>
        <begin position="186"/>
        <end position="237"/>
    </location>
</feature>
<evidence type="ECO:0000313" key="4">
    <source>
        <dbReference type="Proteomes" id="UP000469421"/>
    </source>
</evidence>
<name>A0A6N7LRC7_9GAMM</name>
<reference evidence="3 4" key="1">
    <citation type="submission" date="2019-10" db="EMBL/GenBank/DDBJ databases">
        <title>Alcanivorax sp.PA15-N-34 draft genome sequence.</title>
        <authorList>
            <person name="Liao X."/>
            <person name="Shao Z."/>
        </authorList>
    </citation>
    <scope>NUCLEOTIDE SEQUENCE [LARGE SCALE GENOMIC DNA]</scope>
    <source>
        <strain evidence="3 4">PA15-N-34</strain>
    </source>
</reference>
<keyword evidence="4" id="KW-1185">Reference proteome</keyword>
<dbReference type="RefSeq" id="WP_153499752.1">
    <property type="nucleotide sequence ID" value="NZ_WIRE01000001.1"/>
</dbReference>
<dbReference type="InterPro" id="IPR051910">
    <property type="entry name" value="ComF/GntX_DNA_util-trans"/>
</dbReference>
<dbReference type="Gene3D" id="3.40.50.2020">
    <property type="match status" value="1"/>
</dbReference>
<dbReference type="SUPFAM" id="SSF53271">
    <property type="entry name" value="PRTase-like"/>
    <property type="match status" value="1"/>
</dbReference>
<accession>A0A6N7LRC7</accession>
<gene>
    <name evidence="3" type="ORF">GFN93_05945</name>
</gene>
<dbReference type="InterPro" id="IPR000836">
    <property type="entry name" value="PRTase_dom"/>
</dbReference>
<dbReference type="InterPro" id="IPR029057">
    <property type="entry name" value="PRTase-like"/>
</dbReference>
<proteinExistence type="inferred from homology"/>
<dbReference type="EMBL" id="WIRE01000001">
    <property type="protein sequence ID" value="MQX52783.1"/>
    <property type="molecule type" value="Genomic_DNA"/>
</dbReference>
<sequence>MPPVNLAAATKVYCSTLFNQSVPCLLCGIRDDQPLCSHCLTLLQPLPNNQCRCGLPFSAAPAISEAPPLCGRCIRRPPDFASSTALYPYQFPLDMLIQGFKYHGKLVNERALQQLLSDAPLPWPDSDLICPLPVHWLRRWRRGFDQSERLAQLLSRHWQRPVVPALKRCRATPHQQGLTRHQRQRNLRKAFRCQSDVRGKHLILVDDVMTTGATAREASRALLTAGAASVRVWCLARAL</sequence>
<comment type="caution">
    <text evidence="3">The sequence shown here is derived from an EMBL/GenBank/DDBJ whole genome shotgun (WGS) entry which is preliminary data.</text>
</comment>
<evidence type="ECO:0000313" key="3">
    <source>
        <dbReference type="EMBL" id="MQX52783.1"/>
    </source>
</evidence>
<dbReference type="AlphaFoldDB" id="A0A6N7LRC7"/>
<organism evidence="3 4">
    <name type="scientific">Alcanivorax sediminis</name>
    <dbReference type="NCBI Taxonomy" id="2663008"/>
    <lineage>
        <taxon>Bacteria</taxon>
        <taxon>Pseudomonadati</taxon>
        <taxon>Pseudomonadota</taxon>
        <taxon>Gammaproteobacteria</taxon>
        <taxon>Oceanospirillales</taxon>
        <taxon>Alcanivoracaceae</taxon>
        <taxon>Alcanivorax</taxon>
    </lineage>
</organism>
<dbReference type="PANTHER" id="PTHR47505:SF1">
    <property type="entry name" value="DNA UTILIZATION PROTEIN YHGH"/>
    <property type="match status" value="1"/>
</dbReference>
<evidence type="ECO:0000256" key="1">
    <source>
        <dbReference type="ARBA" id="ARBA00008007"/>
    </source>
</evidence>